<evidence type="ECO:0000313" key="2">
    <source>
        <dbReference type="EMBL" id="TFK45809.1"/>
    </source>
</evidence>
<accession>A0A5C3MK64</accession>
<protein>
    <submittedName>
        <fullName evidence="2">Uncharacterized protein</fullName>
    </submittedName>
</protein>
<reference evidence="2 3" key="1">
    <citation type="journal article" date="2019" name="Nat. Ecol. Evol.">
        <title>Megaphylogeny resolves global patterns of mushroom evolution.</title>
        <authorList>
            <person name="Varga T."/>
            <person name="Krizsan K."/>
            <person name="Foldi C."/>
            <person name="Dima B."/>
            <person name="Sanchez-Garcia M."/>
            <person name="Sanchez-Ramirez S."/>
            <person name="Szollosi G.J."/>
            <person name="Szarkandi J.G."/>
            <person name="Papp V."/>
            <person name="Albert L."/>
            <person name="Andreopoulos W."/>
            <person name="Angelini C."/>
            <person name="Antonin V."/>
            <person name="Barry K.W."/>
            <person name="Bougher N.L."/>
            <person name="Buchanan P."/>
            <person name="Buyck B."/>
            <person name="Bense V."/>
            <person name="Catcheside P."/>
            <person name="Chovatia M."/>
            <person name="Cooper J."/>
            <person name="Damon W."/>
            <person name="Desjardin D."/>
            <person name="Finy P."/>
            <person name="Geml J."/>
            <person name="Haridas S."/>
            <person name="Hughes K."/>
            <person name="Justo A."/>
            <person name="Karasinski D."/>
            <person name="Kautmanova I."/>
            <person name="Kiss B."/>
            <person name="Kocsube S."/>
            <person name="Kotiranta H."/>
            <person name="LaButti K.M."/>
            <person name="Lechner B.E."/>
            <person name="Liimatainen K."/>
            <person name="Lipzen A."/>
            <person name="Lukacs Z."/>
            <person name="Mihaltcheva S."/>
            <person name="Morgado L.N."/>
            <person name="Niskanen T."/>
            <person name="Noordeloos M.E."/>
            <person name="Ohm R.A."/>
            <person name="Ortiz-Santana B."/>
            <person name="Ovrebo C."/>
            <person name="Racz N."/>
            <person name="Riley R."/>
            <person name="Savchenko A."/>
            <person name="Shiryaev A."/>
            <person name="Soop K."/>
            <person name="Spirin V."/>
            <person name="Szebenyi C."/>
            <person name="Tomsovsky M."/>
            <person name="Tulloss R.E."/>
            <person name="Uehling J."/>
            <person name="Grigoriev I.V."/>
            <person name="Vagvolgyi C."/>
            <person name="Papp T."/>
            <person name="Martin F.M."/>
            <person name="Miettinen O."/>
            <person name="Hibbett D.S."/>
            <person name="Nagy L.G."/>
        </authorList>
    </citation>
    <scope>NUCLEOTIDE SEQUENCE [LARGE SCALE GENOMIC DNA]</scope>
    <source>
        <strain evidence="2 3">OMC1185</strain>
    </source>
</reference>
<sequence>MLFQRLALSVLLLYRARRWLLQPRLTGDSELSVVKSEETYEEMTVPLYLETSLSFLGERERVPELEYGRDRAHQATVSDSITLRPRHCPRGTMERLWNLFR</sequence>
<feature type="signal peptide" evidence="1">
    <location>
        <begin position="1"/>
        <end position="18"/>
    </location>
</feature>
<dbReference type="AlphaFoldDB" id="A0A5C3MK64"/>
<feature type="chain" id="PRO_5022977936" evidence="1">
    <location>
        <begin position="19"/>
        <end position="101"/>
    </location>
</feature>
<keyword evidence="3" id="KW-1185">Reference proteome</keyword>
<keyword evidence="1" id="KW-0732">Signal</keyword>
<gene>
    <name evidence="2" type="ORF">OE88DRAFT_1082517</name>
</gene>
<evidence type="ECO:0000256" key="1">
    <source>
        <dbReference type="SAM" id="SignalP"/>
    </source>
</evidence>
<name>A0A5C3MK64_9AGAM</name>
<organism evidence="2 3">
    <name type="scientific">Heliocybe sulcata</name>
    <dbReference type="NCBI Taxonomy" id="5364"/>
    <lineage>
        <taxon>Eukaryota</taxon>
        <taxon>Fungi</taxon>
        <taxon>Dikarya</taxon>
        <taxon>Basidiomycota</taxon>
        <taxon>Agaricomycotina</taxon>
        <taxon>Agaricomycetes</taxon>
        <taxon>Gloeophyllales</taxon>
        <taxon>Gloeophyllaceae</taxon>
        <taxon>Heliocybe</taxon>
    </lineage>
</organism>
<dbReference type="Proteomes" id="UP000305948">
    <property type="component" value="Unassembled WGS sequence"/>
</dbReference>
<dbReference type="EMBL" id="ML213536">
    <property type="protein sequence ID" value="TFK45809.1"/>
    <property type="molecule type" value="Genomic_DNA"/>
</dbReference>
<evidence type="ECO:0000313" key="3">
    <source>
        <dbReference type="Proteomes" id="UP000305948"/>
    </source>
</evidence>
<proteinExistence type="predicted"/>